<name>A0A846YSA8_9NOCA</name>
<dbReference type="Pfam" id="PF01844">
    <property type="entry name" value="HNH"/>
    <property type="match status" value="1"/>
</dbReference>
<dbReference type="SMART" id="SM00507">
    <property type="entry name" value="HNHc"/>
    <property type="match status" value="1"/>
</dbReference>
<dbReference type="GO" id="GO:0008270">
    <property type="term" value="F:zinc ion binding"/>
    <property type="evidence" value="ECO:0007669"/>
    <property type="project" value="InterPro"/>
</dbReference>
<dbReference type="InterPro" id="IPR003615">
    <property type="entry name" value="HNH_nuc"/>
</dbReference>
<organism evidence="2 3">
    <name type="scientific">Nocardia flavorosea</name>
    <dbReference type="NCBI Taxonomy" id="53429"/>
    <lineage>
        <taxon>Bacteria</taxon>
        <taxon>Bacillati</taxon>
        <taxon>Actinomycetota</taxon>
        <taxon>Actinomycetes</taxon>
        <taxon>Mycobacteriales</taxon>
        <taxon>Nocardiaceae</taxon>
        <taxon>Nocardia</taxon>
    </lineage>
</organism>
<keyword evidence="2" id="KW-0378">Hydrolase</keyword>
<protein>
    <submittedName>
        <fullName evidence="2">HNH endonuclease</fullName>
    </submittedName>
</protein>
<keyword evidence="3" id="KW-1185">Reference proteome</keyword>
<proteinExistence type="predicted"/>
<keyword evidence="2" id="KW-0255">Endonuclease</keyword>
<dbReference type="EMBL" id="JAAXOT010000022">
    <property type="protein sequence ID" value="NKY60364.1"/>
    <property type="molecule type" value="Genomic_DNA"/>
</dbReference>
<comment type="caution">
    <text evidence="2">The sequence shown here is derived from an EMBL/GenBank/DDBJ whole genome shotgun (WGS) entry which is preliminary data.</text>
</comment>
<sequence>MCATTFSATTPGATYCKDCKPKAAALASARWNAENRDRWRAYGQAYEAKKKNATIIPFGPESVTARWEYFGNRCWVCRGEATATDHVKPLNKGGPHMPANLRPICQPCNSSKSDKWPYFADMRRASPSRP</sequence>
<dbReference type="GO" id="GO:0003676">
    <property type="term" value="F:nucleic acid binding"/>
    <property type="evidence" value="ECO:0007669"/>
    <property type="project" value="InterPro"/>
</dbReference>
<dbReference type="CDD" id="cd00085">
    <property type="entry name" value="HNHc"/>
    <property type="match status" value="1"/>
</dbReference>
<evidence type="ECO:0000313" key="3">
    <source>
        <dbReference type="Proteomes" id="UP000570678"/>
    </source>
</evidence>
<feature type="domain" description="HNH nuclease" evidence="1">
    <location>
        <begin position="64"/>
        <end position="110"/>
    </location>
</feature>
<dbReference type="Gene3D" id="1.10.30.50">
    <property type="match status" value="1"/>
</dbReference>
<dbReference type="GO" id="GO:0004519">
    <property type="term" value="F:endonuclease activity"/>
    <property type="evidence" value="ECO:0007669"/>
    <property type="project" value="UniProtKB-KW"/>
</dbReference>
<gene>
    <name evidence="2" type="ORF">HGA15_30360</name>
</gene>
<evidence type="ECO:0000313" key="2">
    <source>
        <dbReference type="EMBL" id="NKY60364.1"/>
    </source>
</evidence>
<dbReference type="InterPro" id="IPR002711">
    <property type="entry name" value="HNH"/>
</dbReference>
<evidence type="ECO:0000259" key="1">
    <source>
        <dbReference type="SMART" id="SM00507"/>
    </source>
</evidence>
<accession>A0A846YSA8</accession>
<reference evidence="2 3" key="1">
    <citation type="submission" date="2020-04" db="EMBL/GenBank/DDBJ databases">
        <title>MicrobeNet Type strains.</title>
        <authorList>
            <person name="Nicholson A.C."/>
        </authorList>
    </citation>
    <scope>NUCLEOTIDE SEQUENCE [LARGE SCALE GENOMIC DNA]</scope>
    <source>
        <strain evidence="2 3">JCM 3332</strain>
    </source>
</reference>
<dbReference type="Proteomes" id="UP000570678">
    <property type="component" value="Unassembled WGS sequence"/>
</dbReference>
<dbReference type="AlphaFoldDB" id="A0A846YSA8"/>
<keyword evidence="2" id="KW-0540">Nuclease</keyword>